<dbReference type="AlphaFoldDB" id="A0A1C0YKQ6"/>
<accession>A0A1C0YKQ6</accession>
<proteinExistence type="predicted"/>
<sequence length="114" mass="13544">MTEIIDFLQRRDAQFEQQVERLFAMANSHSERLEKLLAYHAPKPQDYSYFLAFIAYTKQRGIVVKDVFDDVLRLPKHQFEWQYDMKWSQVVKLCVTFLTLASRAEVVGEQPRSL</sequence>
<evidence type="ECO:0000313" key="1">
    <source>
        <dbReference type="EMBL" id="OCS87743.1"/>
    </source>
</evidence>
<evidence type="ECO:0000313" key="2">
    <source>
        <dbReference type="Proteomes" id="UP000093199"/>
    </source>
</evidence>
<dbReference type="EMBL" id="MASJ01000003">
    <property type="protein sequence ID" value="OCS87743.1"/>
    <property type="molecule type" value="Genomic_DNA"/>
</dbReference>
<dbReference type="STRING" id="33978.A6M13_10615"/>
<name>A0A1C0YKQ6_9BACL</name>
<organism evidence="1 2">
    <name type="scientific">Caryophanon tenue</name>
    <dbReference type="NCBI Taxonomy" id="33978"/>
    <lineage>
        <taxon>Bacteria</taxon>
        <taxon>Bacillati</taxon>
        <taxon>Bacillota</taxon>
        <taxon>Bacilli</taxon>
        <taxon>Bacillales</taxon>
        <taxon>Caryophanaceae</taxon>
        <taxon>Caryophanon</taxon>
    </lineage>
</organism>
<reference evidence="1 2" key="1">
    <citation type="submission" date="2016-07" db="EMBL/GenBank/DDBJ databases">
        <title>Caryophanon tenue genome sequencing.</title>
        <authorList>
            <person name="Verma A."/>
            <person name="Pal Y."/>
            <person name="Krishnamurthi S."/>
        </authorList>
    </citation>
    <scope>NUCLEOTIDE SEQUENCE [LARGE SCALE GENOMIC DNA]</scope>
    <source>
        <strain evidence="1 2">DSM 14152</strain>
    </source>
</reference>
<dbReference type="Proteomes" id="UP000093199">
    <property type="component" value="Unassembled WGS sequence"/>
</dbReference>
<comment type="caution">
    <text evidence="1">The sequence shown here is derived from an EMBL/GenBank/DDBJ whole genome shotgun (WGS) entry which is preliminary data.</text>
</comment>
<dbReference type="OrthoDB" id="2738349at2"/>
<dbReference type="RefSeq" id="WP_066543497.1">
    <property type="nucleotide sequence ID" value="NZ_MASJ01000003.1"/>
</dbReference>
<protein>
    <submittedName>
        <fullName evidence="1">Uncharacterized protein</fullName>
    </submittedName>
</protein>
<keyword evidence="2" id="KW-1185">Reference proteome</keyword>
<gene>
    <name evidence="1" type="ORF">A6M13_10615</name>
</gene>